<evidence type="ECO:0000313" key="3">
    <source>
        <dbReference type="Proteomes" id="UP000198767"/>
    </source>
</evidence>
<dbReference type="STRING" id="1156985.SAMN04488118_103242"/>
<accession>A0A1G5QA10</accession>
<dbReference type="EMBL" id="FMWG01000003">
    <property type="protein sequence ID" value="SCZ58211.1"/>
    <property type="molecule type" value="Genomic_DNA"/>
</dbReference>
<protein>
    <recommendedName>
        <fullName evidence="1">DUF6456 domain-containing protein</fullName>
    </recommendedName>
</protein>
<dbReference type="InterPro" id="IPR045599">
    <property type="entry name" value="DUF6456"/>
</dbReference>
<feature type="domain" description="DUF6456" evidence="1">
    <location>
        <begin position="209"/>
        <end position="341"/>
    </location>
</feature>
<proteinExistence type="predicted"/>
<keyword evidence="3" id="KW-1185">Reference proteome</keyword>
<evidence type="ECO:0000313" key="2">
    <source>
        <dbReference type="EMBL" id="SCZ58211.1"/>
    </source>
</evidence>
<gene>
    <name evidence="2" type="ORF">SAMN04488118_103242</name>
</gene>
<dbReference type="AlphaFoldDB" id="A0A1G5QA10"/>
<dbReference type="Proteomes" id="UP000198767">
    <property type="component" value="Unassembled WGS sequence"/>
</dbReference>
<dbReference type="Pfam" id="PF20057">
    <property type="entry name" value="DUF6456"/>
    <property type="match status" value="1"/>
</dbReference>
<organism evidence="2 3">
    <name type="scientific">Epibacterium ulvae</name>
    <dbReference type="NCBI Taxonomy" id="1156985"/>
    <lineage>
        <taxon>Bacteria</taxon>
        <taxon>Pseudomonadati</taxon>
        <taxon>Pseudomonadota</taxon>
        <taxon>Alphaproteobacteria</taxon>
        <taxon>Rhodobacterales</taxon>
        <taxon>Roseobacteraceae</taxon>
        <taxon>Epibacterium</taxon>
    </lineage>
</organism>
<name>A0A1G5QA10_9RHOB</name>
<evidence type="ECO:0000259" key="1">
    <source>
        <dbReference type="Pfam" id="PF20057"/>
    </source>
</evidence>
<reference evidence="2 3" key="1">
    <citation type="submission" date="2016-10" db="EMBL/GenBank/DDBJ databases">
        <authorList>
            <person name="de Groot N.N."/>
        </authorList>
    </citation>
    <scope>NUCLEOTIDE SEQUENCE [LARGE SCALE GENOMIC DNA]</scope>
    <source>
        <strain evidence="2 3">U95</strain>
    </source>
</reference>
<sequence>MIQTMRVIQVPEWVPEEARRYLEHTENGRSIRQLARRAGCHPSTVLRQVRRMETLRDDPLIDSALDGLTEQYFKEDIRHSMPRPQRTPQDTAGQAKVTKALIWLNHGNAILAYAEGMDKAVIVRDDQDEKKISIDKGLAGEIALRGWVQCVSHKRLSRYQLSDDGRAALSSMVAAQENRARVRRDVGFAEAARSFQGKEVANSGGARRVRYGSGETPLAMLARLADRNGEPFLTVDLVRAGERLREDYELAQIAEHIYPVNTVFDVPCAAKPAHGKAHADTAGQRAHEALAALGPGLCDIALRCCCHLEGLETAEKQLGWSARSGKVVLRIALQQLKSHYDALADQKELIG</sequence>